<dbReference type="FunFam" id="3.20.20.80:FF:000120">
    <property type="entry name" value="Alpha-amylase A"/>
    <property type="match status" value="1"/>
</dbReference>
<feature type="active site" description="Proton donor" evidence="13">
    <location>
        <position position="302"/>
    </location>
</feature>
<dbReference type="InterPro" id="IPR017853">
    <property type="entry name" value="GH"/>
</dbReference>
<evidence type="ECO:0000256" key="17">
    <source>
        <dbReference type="PIRSR" id="PIRSR001024-5"/>
    </source>
</evidence>
<feature type="binding site" evidence="15">
    <location>
        <position position="192"/>
    </location>
    <ligand>
        <name>Ca(2+)</name>
        <dbReference type="ChEBI" id="CHEBI:29108"/>
        <label>1</label>
    </ligand>
</feature>
<dbReference type="GO" id="GO:0005509">
    <property type="term" value="F:calcium ion binding"/>
    <property type="evidence" value="ECO:0007669"/>
    <property type="project" value="InterPro"/>
</dbReference>
<sequence length="539" mass="59505">MSRQECHSRRATDLSVSAKRPSRYAPARSYQTHPVASTSDTSRSMRASSRARRLLLSPALLALALWLAPITLALDNNTIRPRTVYQVVTDRFARTDNSYNATCGARNYCGGTWRGLISHLDYIQGMGFDTVWISPIVDNIDGYTHWGEAYHGYWTRDPTKLNSHFGGKDDLLALSSALHSRGMYLMVDIVVNHVATTQPGASFNPGTSYGPFTSQDDFHQPFCYIDYSSQTSIETCSLGDSYVPLPDINTEKASVVTFWNDWIRSTVQTYAIDAIRIDTVKHIRQSFWPGFTSSAGVFNFGEVFDGNPSYVAAYQNNGVNPLNYPVWYPLVRAFQQVGGNLNDLVWNVGQVQGTFKDVGLLGGFVNNHDNPRFEGLTQDPALRKNIHAFPFVSDGVPIVYYGSEAGYSGGADPDNREPFWPTRFRTDMPLYSFFVNLNAVRRAAGKQSGFYTSKTSMSVLGSNEVLIVKRPLVSILSNRGASASSVSYTLKAGTTGWKPNMAVRDAVSSKQYTTDGNGDLVVSVVNGEPLVLLDASLRP</sequence>
<feature type="binding site" evidence="15">
    <location>
        <position position="278"/>
    </location>
    <ligand>
        <name>Ca(2+)</name>
        <dbReference type="ChEBI" id="CHEBI:29108"/>
        <label>2</label>
    </ligand>
</feature>
<feature type="binding site" evidence="17">
    <location>
        <position position="369"/>
    </location>
    <ligand>
        <name>substrate</name>
    </ligand>
</feature>
<dbReference type="Gene3D" id="3.20.20.80">
    <property type="entry name" value="Glycosidases"/>
    <property type="match status" value="1"/>
</dbReference>
<dbReference type="PANTHER" id="PTHR10357">
    <property type="entry name" value="ALPHA-AMYLASE FAMILY MEMBER"/>
    <property type="match status" value="1"/>
</dbReference>
<evidence type="ECO:0000256" key="7">
    <source>
        <dbReference type="ARBA" id="ARBA00022801"/>
    </source>
</evidence>
<keyword evidence="10" id="KW-0325">Glycoprotein</keyword>
<dbReference type="Proteomes" id="UP001182556">
    <property type="component" value="Unassembled WGS sequence"/>
</dbReference>
<gene>
    <name evidence="21" type="ORF">DB88DRAFT_490742</name>
</gene>
<dbReference type="PIRSF" id="PIRSF001024">
    <property type="entry name" value="Alph-amyl_fung"/>
    <property type="match status" value="1"/>
</dbReference>
<evidence type="ECO:0000256" key="12">
    <source>
        <dbReference type="ARBA" id="ARBA00023295"/>
    </source>
</evidence>
<dbReference type="InterPro" id="IPR006047">
    <property type="entry name" value="GH13_cat_dom"/>
</dbReference>
<name>A0AAD9FQX0_PAPLA</name>
<feature type="binding site" evidence="17">
    <location>
        <position position="416"/>
    </location>
    <ligand>
        <name>substrate</name>
    </ligand>
</feature>
<dbReference type="PANTHER" id="PTHR10357:SF215">
    <property type="entry name" value="ALPHA-AMYLASE 1"/>
    <property type="match status" value="1"/>
</dbReference>
<dbReference type="SUPFAM" id="SSF51445">
    <property type="entry name" value="(Trans)glycosidases"/>
    <property type="match status" value="1"/>
</dbReference>
<evidence type="ECO:0000256" key="3">
    <source>
        <dbReference type="ARBA" id="ARBA00008061"/>
    </source>
</evidence>
<evidence type="ECO:0000256" key="1">
    <source>
        <dbReference type="ARBA" id="ARBA00000548"/>
    </source>
</evidence>
<feature type="disulfide bond" evidence="16">
    <location>
        <begin position="223"/>
        <end position="236"/>
    </location>
</feature>
<dbReference type="InterPro" id="IPR013777">
    <property type="entry name" value="A-amylase-like"/>
</dbReference>
<feature type="transmembrane region" description="Helical" evidence="19">
    <location>
        <begin position="54"/>
        <end position="74"/>
    </location>
</feature>
<feature type="binding site" evidence="15">
    <location>
        <position position="282"/>
    </location>
    <ligand>
        <name>Ca(2+)</name>
        <dbReference type="ChEBI" id="CHEBI:29108"/>
        <label>1</label>
    </ligand>
</feature>
<dbReference type="Pfam" id="PF09260">
    <property type="entry name" value="A_amylase_dom_C"/>
    <property type="match status" value="1"/>
</dbReference>
<keyword evidence="5 15" id="KW-0479">Metal-binding</keyword>
<reference evidence="21" key="1">
    <citation type="submission" date="2023-02" db="EMBL/GenBank/DDBJ databases">
        <title>Identification and recombinant expression of a fungal hydrolase from Papiliotrema laurentii that hydrolyzes apple cutin and clears colloidal polyester polyurethane.</title>
        <authorList>
            <consortium name="DOE Joint Genome Institute"/>
            <person name="Roman V.A."/>
            <person name="Bojanowski C."/>
            <person name="Crable B.R."/>
            <person name="Wagner D.N."/>
            <person name="Hung C.S."/>
            <person name="Nadeau L.J."/>
            <person name="Schratz L."/>
            <person name="Haridas S."/>
            <person name="Pangilinan J."/>
            <person name="Lipzen A."/>
            <person name="Na H."/>
            <person name="Yan M."/>
            <person name="Ng V."/>
            <person name="Grigoriev I.V."/>
            <person name="Spatafora J.W."/>
            <person name="Barlow D."/>
            <person name="Biffinger J."/>
            <person name="Kelley-Loughnane N."/>
            <person name="Varaljay V.A."/>
            <person name="Crookes-Goodson W.J."/>
        </authorList>
    </citation>
    <scope>NUCLEOTIDE SEQUENCE</scope>
    <source>
        <strain evidence="21">5307AH</strain>
    </source>
</reference>
<protein>
    <recommendedName>
        <fullName evidence="4">alpha-amylase</fullName>
        <ecNumber evidence="4">3.2.1.1</ecNumber>
    </recommendedName>
</protein>
<proteinExistence type="inferred from homology"/>
<dbReference type="AlphaFoldDB" id="A0AAD9FQX0"/>
<keyword evidence="19" id="KW-0812">Transmembrane</keyword>
<dbReference type="InterPro" id="IPR015340">
    <property type="entry name" value="A_amylase_C_dom"/>
</dbReference>
<feature type="binding site" evidence="17">
    <location>
        <position position="193"/>
    </location>
    <ligand>
        <name>substrate</name>
    </ligand>
</feature>
<evidence type="ECO:0000256" key="13">
    <source>
        <dbReference type="PIRSR" id="PIRSR001024-1"/>
    </source>
</evidence>
<feature type="binding site" evidence="17">
    <location>
        <position position="306"/>
    </location>
    <ligand>
        <name>substrate</name>
    </ligand>
</feature>
<feature type="active site" description="Nucleophile" evidence="13">
    <location>
        <position position="278"/>
    </location>
</feature>
<evidence type="ECO:0000256" key="5">
    <source>
        <dbReference type="ARBA" id="ARBA00022723"/>
    </source>
</evidence>
<keyword evidence="7" id="KW-0378">Hydrolase</keyword>
<feature type="binding site" evidence="15">
    <location>
        <position position="234"/>
    </location>
    <ligand>
        <name>Ca(2+)</name>
        <dbReference type="ChEBI" id="CHEBI:29108"/>
        <label>1</label>
    </ligand>
</feature>
<evidence type="ECO:0000313" key="21">
    <source>
        <dbReference type="EMBL" id="KAK1924520.1"/>
    </source>
</evidence>
<accession>A0AAD9FQX0</accession>
<evidence type="ECO:0000256" key="4">
    <source>
        <dbReference type="ARBA" id="ARBA00012595"/>
    </source>
</evidence>
<evidence type="ECO:0000259" key="20">
    <source>
        <dbReference type="SMART" id="SM00642"/>
    </source>
</evidence>
<dbReference type="Pfam" id="PF00128">
    <property type="entry name" value="Alpha-amylase"/>
    <property type="match status" value="1"/>
</dbReference>
<feature type="binding site" evidence="17">
    <location>
        <position position="154"/>
    </location>
    <ligand>
        <name>substrate</name>
    </ligand>
</feature>
<evidence type="ECO:0000313" key="22">
    <source>
        <dbReference type="Proteomes" id="UP001182556"/>
    </source>
</evidence>
<feature type="domain" description="Glycosyl hydrolase family 13 catalytic" evidence="20">
    <location>
        <begin position="86"/>
        <end position="441"/>
    </location>
</feature>
<dbReference type="InterPro" id="IPR013780">
    <property type="entry name" value="Glyco_hydro_b"/>
</dbReference>
<dbReference type="EC" id="3.2.1.1" evidence="4"/>
<keyword evidence="22" id="KW-1185">Reference proteome</keyword>
<evidence type="ECO:0000256" key="16">
    <source>
        <dbReference type="PIRSR" id="PIRSR001024-4"/>
    </source>
</evidence>
<keyword evidence="12" id="KW-0326">Glycosidase</keyword>
<keyword evidence="19" id="KW-1133">Transmembrane helix</keyword>
<evidence type="ECO:0000256" key="18">
    <source>
        <dbReference type="SAM" id="MobiDB-lite"/>
    </source>
</evidence>
<feature type="compositionally biased region" description="Basic and acidic residues" evidence="18">
    <location>
        <begin position="1"/>
        <end position="12"/>
    </location>
</feature>
<feature type="binding site" evidence="17">
    <location>
        <position position="276"/>
    </location>
    <ligand>
        <name>substrate</name>
    </ligand>
</feature>
<keyword evidence="11" id="KW-0119">Carbohydrate metabolism</keyword>
<evidence type="ECO:0000256" key="2">
    <source>
        <dbReference type="ARBA" id="ARBA00001913"/>
    </source>
</evidence>
<comment type="caution">
    <text evidence="21">The sequence shown here is derived from an EMBL/GenBank/DDBJ whole genome shotgun (WGS) entry which is preliminary data.</text>
</comment>
<feature type="site" description="Transition state stabilizer" evidence="14">
    <location>
        <position position="369"/>
    </location>
</feature>
<evidence type="ECO:0000256" key="15">
    <source>
        <dbReference type="PIRSR" id="PIRSR001024-3"/>
    </source>
</evidence>
<feature type="disulfide bond" evidence="16">
    <location>
        <begin position="103"/>
        <end position="109"/>
    </location>
</feature>
<dbReference type="Gene3D" id="2.60.40.1180">
    <property type="entry name" value="Golgi alpha-mannosidase II"/>
    <property type="match status" value="1"/>
</dbReference>
<evidence type="ECO:0000256" key="9">
    <source>
        <dbReference type="ARBA" id="ARBA00023157"/>
    </source>
</evidence>
<dbReference type="GO" id="GO:0016052">
    <property type="term" value="P:carbohydrate catabolic process"/>
    <property type="evidence" value="ECO:0007669"/>
    <property type="project" value="InterPro"/>
</dbReference>
<dbReference type="SMART" id="SM00642">
    <property type="entry name" value="Aamy"/>
    <property type="match status" value="1"/>
</dbReference>
<evidence type="ECO:0000256" key="6">
    <source>
        <dbReference type="ARBA" id="ARBA00022729"/>
    </source>
</evidence>
<dbReference type="SUPFAM" id="SSF51011">
    <property type="entry name" value="Glycosyl hydrolase domain"/>
    <property type="match status" value="1"/>
</dbReference>
<keyword evidence="9 16" id="KW-1015">Disulfide bond</keyword>
<keyword evidence="6" id="KW-0732">Signal</keyword>
<feature type="binding site" evidence="15">
    <location>
        <position position="302"/>
    </location>
    <ligand>
        <name>Ca(2+)</name>
        <dbReference type="ChEBI" id="CHEBI:29108"/>
        <label>2</label>
    </ligand>
</feature>
<keyword evidence="19" id="KW-0472">Membrane</keyword>
<evidence type="ECO:0000256" key="11">
    <source>
        <dbReference type="ARBA" id="ARBA00023277"/>
    </source>
</evidence>
<evidence type="ECO:0000256" key="8">
    <source>
        <dbReference type="ARBA" id="ARBA00022837"/>
    </source>
</evidence>
<dbReference type="EMBL" id="JAODAN010000005">
    <property type="protein sequence ID" value="KAK1924520.1"/>
    <property type="molecule type" value="Genomic_DNA"/>
</dbReference>
<keyword evidence="8 15" id="KW-0106">Calcium</keyword>
<feature type="binding site" evidence="15">
    <location>
        <position position="247"/>
    </location>
    <ligand>
        <name>Ca(2+)</name>
        <dbReference type="ChEBI" id="CHEBI:29108"/>
        <label>1</label>
    </ligand>
</feature>
<evidence type="ECO:0000256" key="19">
    <source>
        <dbReference type="SAM" id="Phobius"/>
    </source>
</evidence>
<comment type="similarity">
    <text evidence="3">Belongs to the glycosyl hydrolase 13 family.</text>
</comment>
<evidence type="ECO:0000256" key="10">
    <source>
        <dbReference type="ARBA" id="ARBA00023180"/>
    </source>
</evidence>
<comment type="catalytic activity">
    <reaction evidence="1">
        <text>Endohydrolysis of (1-&gt;4)-alpha-D-glucosidic linkages in polysaccharides containing three or more (1-&gt;4)-alpha-linked D-glucose units.</text>
        <dbReference type="EC" id="3.2.1.1"/>
    </reaction>
</comment>
<dbReference type="CDD" id="cd11319">
    <property type="entry name" value="AmyAc_euk_AmyA"/>
    <property type="match status" value="1"/>
</dbReference>
<evidence type="ECO:0000256" key="14">
    <source>
        <dbReference type="PIRSR" id="PIRSR001024-2"/>
    </source>
</evidence>
<organism evidence="21 22">
    <name type="scientific">Papiliotrema laurentii</name>
    <name type="common">Cryptococcus laurentii</name>
    <dbReference type="NCBI Taxonomy" id="5418"/>
    <lineage>
        <taxon>Eukaryota</taxon>
        <taxon>Fungi</taxon>
        <taxon>Dikarya</taxon>
        <taxon>Basidiomycota</taxon>
        <taxon>Agaricomycotina</taxon>
        <taxon>Tremellomycetes</taxon>
        <taxon>Tremellales</taxon>
        <taxon>Rhynchogastremaceae</taxon>
        <taxon>Papiliotrema</taxon>
    </lineage>
</organism>
<feature type="region of interest" description="Disordered" evidence="18">
    <location>
        <begin position="1"/>
        <end position="44"/>
    </location>
</feature>
<comment type="cofactor">
    <cofactor evidence="2">
        <name>Ca(2+)</name>
        <dbReference type="ChEBI" id="CHEBI:29108"/>
    </cofactor>
</comment>
<dbReference type="GO" id="GO:0004556">
    <property type="term" value="F:alpha-amylase activity"/>
    <property type="evidence" value="ECO:0007669"/>
    <property type="project" value="UniProtKB-EC"/>
</dbReference>